<organism evidence="1 2">
    <name type="scientific">Armillaria tabescens</name>
    <name type="common">Ringless honey mushroom</name>
    <name type="synonym">Agaricus tabescens</name>
    <dbReference type="NCBI Taxonomy" id="1929756"/>
    <lineage>
        <taxon>Eukaryota</taxon>
        <taxon>Fungi</taxon>
        <taxon>Dikarya</taxon>
        <taxon>Basidiomycota</taxon>
        <taxon>Agaricomycotina</taxon>
        <taxon>Agaricomycetes</taxon>
        <taxon>Agaricomycetidae</taxon>
        <taxon>Agaricales</taxon>
        <taxon>Marasmiineae</taxon>
        <taxon>Physalacriaceae</taxon>
        <taxon>Desarmillaria</taxon>
    </lineage>
</organism>
<evidence type="ECO:0000313" key="1">
    <source>
        <dbReference type="EMBL" id="KAK0469463.1"/>
    </source>
</evidence>
<reference evidence="1" key="1">
    <citation type="submission" date="2023-06" db="EMBL/GenBank/DDBJ databases">
        <authorList>
            <consortium name="Lawrence Berkeley National Laboratory"/>
            <person name="Ahrendt S."/>
            <person name="Sahu N."/>
            <person name="Indic B."/>
            <person name="Wong-Bajracharya J."/>
            <person name="Merenyi Z."/>
            <person name="Ke H.-M."/>
            <person name="Monk M."/>
            <person name="Kocsube S."/>
            <person name="Drula E."/>
            <person name="Lipzen A."/>
            <person name="Balint B."/>
            <person name="Henrissat B."/>
            <person name="Andreopoulos B."/>
            <person name="Martin F.M."/>
            <person name="Harder C.B."/>
            <person name="Rigling D."/>
            <person name="Ford K.L."/>
            <person name="Foster G.D."/>
            <person name="Pangilinan J."/>
            <person name="Papanicolaou A."/>
            <person name="Barry K."/>
            <person name="LaButti K."/>
            <person name="Viragh M."/>
            <person name="Koriabine M."/>
            <person name="Yan M."/>
            <person name="Riley R."/>
            <person name="Champramary S."/>
            <person name="Plett K.L."/>
            <person name="Tsai I.J."/>
            <person name="Slot J."/>
            <person name="Sipos G."/>
            <person name="Plett J."/>
            <person name="Nagy L.G."/>
            <person name="Grigoriev I.V."/>
        </authorList>
    </citation>
    <scope>NUCLEOTIDE SEQUENCE</scope>
    <source>
        <strain evidence="1">CCBAS 213</strain>
    </source>
</reference>
<name>A0AA39NQ35_ARMTA</name>
<evidence type="ECO:0000313" key="2">
    <source>
        <dbReference type="Proteomes" id="UP001175211"/>
    </source>
</evidence>
<dbReference type="AlphaFoldDB" id="A0AA39NQ35"/>
<protein>
    <submittedName>
        <fullName evidence="1">Uncharacterized protein</fullName>
    </submittedName>
</protein>
<gene>
    <name evidence="1" type="ORF">EV420DRAFT_1472690</name>
</gene>
<dbReference type="Proteomes" id="UP001175211">
    <property type="component" value="Unassembled WGS sequence"/>
</dbReference>
<dbReference type="GeneID" id="85352623"/>
<dbReference type="EMBL" id="JAUEPS010000001">
    <property type="protein sequence ID" value="KAK0469463.1"/>
    <property type="molecule type" value="Genomic_DNA"/>
</dbReference>
<keyword evidence="2" id="KW-1185">Reference proteome</keyword>
<sequence length="318" mass="35605">MEQPSATKQWLMTEELVHAAMSIANITELARWASVSTRICSIVKGILQTRMKKQIDKFIPHSDLLAFFVLLDKTDSAVGGSVALAVLTPKCNWEPRDLNIVVPQHAADRWTDFFGYHGYDGGEICLHEYGTREHPRYPILHTVVAKTVFLFTHPMLKQDIVIIVSNSDTCMTPIIRAQTTSQMNAITSSHVYCLYPSLTAQKIALRGYYPHPSDKYFLTALLTNHHDQLKKQALTYYESSAGTGQKCGLACADIERTLHGWRGVGVIQWGGYMDSKRSETSLLPSNTLHVAWQLGEWCDNVLCDMARSIVVPSIPPVL</sequence>
<dbReference type="RefSeq" id="XP_060339256.1">
    <property type="nucleotide sequence ID" value="XM_060469075.1"/>
</dbReference>
<comment type="caution">
    <text evidence="1">The sequence shown here is derived from an EMBL/GenBank/DDBJ whole genome shotgun (WGS) entry which is preliminary data.</text>
</comment>
<accession>A0AA39NQ35</accession>
<proteinExistence type="predicted"/>